<protein>
    <submittedName>
        <fullName evidence="6">Type II/IV secretion system protein</fullName>
    </submittedName>
</protein>
<dbReference type="GO" id="GO:0016887">
    <property type="term" value="F:ATP hydrolysis activity"/>
    <property type="evidence" value="ECO:0007669"/>
    <property type="project" value="TreeGrafter"/>
</dbReference>
<dbReference type="Gene3D" id="3.30.450.90">
    <property type="match status" value="1"/>
</dbReference>
<dbReference type="Pfam" id="PF00437">
    <property type="entry name" value="T2SSE"/>
    <property type="match status" value="1"/>
</dbReference>
<evidence type="ECO:0000313" key="6">
    <source>
        <dbReference type="EMBL" id="MCA9308067.1"/>
    </source>
</evidence>
<dbReference type="SUPFAM" id="SSF160246">
    <property type="entry name" value="EspE N-terminal domain-like"/>
    <property type="match status" value="1"/>
</dbReference>
<dbReference type="GO" id="GO:0005886">
    <property type="term" value="C:plasma membrane"/>
    <property type="evidence" value="ECO:0007669"/>
    <property type="project" value="TreeGrafter"/>
</dbReference>
<evidence type="ECO:0000259" key="5">
    <source>
        <dbReference type="Pfam" id="PF05157"/>
    </source>
</evidence>
<dbReference type="Gene3D" id="3.40.50.300">
    <property type="entry name" value="P-loop containing nucleotide triphosphate hydrolases"/>
    <property type="match status" value="1"/>
</dbReference>
<feature type="domain" description="Type II secretion system protein GspE N-terminal" evidence="5">
    <location>
        <begin position="63"/>
        <end position="143"/>
    </location>
</feature>
<dbReference type="SUPFAM" id="SSF52540">
    <property type="entry name" value="P-loop containing nucleoside triphosphate hydrolases"/>
    <property type="match status" value="1"/>
</dbReference>
<sequence length="591" mass="64860">MQQVATKQRGIEDVLYEKGLINDDQLTSLKFESANTGKTTQQLIKSKNLVKEDDYVKAIGDLYGIAYIDLSGQKIDPVLLELVPVDLAKKYRVAPFEKDDSSKTIAVAMVDPLDLQTIEFIERKTGYHVVPYISAPKEIDKVVDSQSGKAIGKEINAALEEITQNTLKLEGQGSIEDLATLRDAPIARIVGMILETAVRTGASDVHIEPYENATRLRYRIDGILEEKRTIPKEMHESLVARIKILSKLKIDEKRVPQDGRFKVQANGVGTDLRVSTLPTVFGEKVVIRLLKEEGMVYSLADLGLRGLALKRLEEAALKPVGMILVTGPTGSGKTVTNATLLSKLNTSRVNIITLEDPVEIRIEGINQVQVNTKAGLTFATGLRAFLRQDPNIIMVGEIRDAETAELAVHAALTGHLVLSTLHTNSAAGALPRMLDMGVENFLLASTINAVVAQRLVRKICNDCKEEIVPPEEIVEGIREVLQDIEKAHVLLNKDKNIAELVNRVKSGGEIKIYKGRGCDKCGQTGYKGRLGIFEVLEMSEKLGLLILESAPTTEVNNAAKEEGMLTFKQDGYLKVLEGLTTLEEVLRVAKG</sequence>
<dbReference type="InterPro" id="IPR007831">
    <property type="entry name" value="T2SS_GspE_N"/>
</dbReference>
<evidence type="ECO:0000256" key="2">
    <source>
        <dbReference type="ARBA" id="ARBA00022741"/>
    </source>
</evidence>
<dbReference type="InterPro" id="IPR037257">
    <property type="entry name" value="T2SS_E_N_sf"/>
</dbReference>
<dbReference type="Pfam" id="PF05157">
    <property type="entry name" value="MshEN"/>
    <property type="match status" value="1"/>
</dbReference>
<reference evidence="6" key="2">
    <citation type="journal article" date="2021" name="Microbiome">
        <title>Successional dynamics and alternative stable states in a saline activated sludge microbial community over 9 years.</title>
        <authorList>
            <person name="Wang Y."/>
            <person name="Ye J."/>
            <person name="Ju F."/>
            <person name="Liu L."/>
            <person name="Boyd J.A."/>
            <person name="Deng Y."/>
            <person name="Parks D.H."/>
            <person name="Jiang X."/>
            <person name="Yin X."/>
            <person name="Woodcroft B.J."/>
            <person name="Tyson G.W."/>
            <person name="Hugenholtz P."/>
            <person name="Polz M.F."/>
            <person name="Zhang T."/>
        </authorList>
    </citation>
    <scope>NUCLEOTIDE SEQUENCE</scope>
    <source>
        <strain evidence="6">HKST-UBA79</strain>
    </source>
</reference>
<dbReference type="PANTHER" id="PTHR30258:SF1">
    <property type="entry name" value="PROTEIN TRANSPORT PROTEIN HOFB HOMOLOG"/>
    <property type="match status" value="1"/>
</dbReference>
<dbReference type="InterPro" id="IPR001482">
    <property type="entry name" value="T2SS/T4SS_dom"/>
</dbReference>
<feature type="domain" description="Bacterial type II secretion system protein E" evidence="4">
    <location>
        <begin position="182"/>
        <end position="587"/>
    </location>
</feature>
<evidence type="ECO:0000256" key="1">
    <source>
        <dbReference type="ARBA" id="ARBA00006611"/>
    </source>
</evidence>
<proteinExistence type="inferred from homology"/>
<dbReference type="Gene3D" id="3.30.300.160">
    <property type="entry name" value="Type II secretion system, protein E, N-terminal domain"/>
    <property type="match status" value="1"/>
</dbReference>
<dbReference type="CDD" id="cd01129">
    <property type="entry name" value="PulE-GspE-like"/>
    <property type="match status" value="1"/>
</dbReference>
<name>A0A955EBV0_UNCKA</name>
<gene>
    <name evidence="6" type="ORF">KC980_01010</name>
</gene>
<keyword evidence="2" id="KW-0547">Nucleotide-binding</keyword>
<organism evidence="6 7">
    <name type="scientific">candidate division WWE3 bacterium</name>
    <dbReference type="NCBI Taxonomy" id="2053526"/>
    <lineage>
        <taxon>Bacteria</taxon>
        <taxon>Katanobacteria</taxon>
    </lineage>
</organism>
<keyword evidence="3" id="KW-0067">ATP-binding</keyword>
<dbReference type="PANTHER" id="PTHR30258">
    <property type="entry name" value="TYPE II SECRETION SYSTEM PROTEIN GSPE-RELATED"/>
    <property type="match status" value="1"/>
</dbReference>
<dbReference type="FunFam" id="3.40.50.300:FF:000398">
    <property type="entry name" value="Type IV pilus assembly ATPase PilB"/>
    <property type="match status" value="1"/>
</dbReference>
<dbReference type="EMBL" id="JAGQNX010000029">
    <property type="protein sequence ID" value="MCA9308067.1"/>
    <property type="molecule type" value="Genomic_DNA"/>
</dbReference>
<comment type="caution">
    <text evidence="6">The sequence shown here is derived from an EMBL/GenBank/DDBJ whole genome shotgun (WGS) entry which is preliminary data.</text>
</comment>
<evidence type="ECO:0000313" key="7">
    <source>
        <dbReference type="Proteomes" id="UP000740557"/>
    </source>
</evidence>
<dbReference type="InterPro" id="IPR027417">
    <property type="entry name" value="P-loop_NTPase"/>
</dbReference>
<reference evidence="6" key="1">
    <citation type="submission" date="2020-04" db="EMBL/GenBank/DDBJ databases">
        <authorList>
            <person name="Zhang T."/>
        </authorList>
    </citation>
    <scope>NUCLEOTIDE SEQUENCE</scope>
    <source>
        <strain evidence="6">HKST-UBA79</strain>
    </source>
</reference>
<evidence type="ECO:0000259" key="4">
    <source>
        <dbReference type="Pfam" id="PF00437"/>
    </source>
</evidence>
<comment type="similarity">
    <text evidence="1">Belongs to the GSP E family.</text>
</comment>
<dbReference type="Proteomes" id="UP000740557">
    <property type="component" value="Unassembled WGS sequence"/>
</dbReference>
<dbReference type="GO" id="GO:0005524">
    <property type="term" value="F:ATP binding"/>
    <property type="evidence" value="ECO:0007669"/>
    <property type="project" value="UniProtKB-KW"/>
</dbReference>
<evidence type="ECO:0000256" key="3">
    <source>
        <dbReference type="ARBA" id="ARBA00022840"/>
    </source>
</evidence>
<accession>A0A955EBV0</accession>
<dbReference type="AlphaFoldDB" id="A0A955EBV0"/>